<feature type="region of interest" description="Disordered" evidence="5">
    <location>
        <begin position="387"/>
        <end position="413"/>
    </location>
</feature>
<feature type="compositionally biased region" description="Basic and acidic residues" evidence="5">
    <location>
        <begin position="610"/>
        <end position="619"/>
    </location>
</feature>
<feature type="compositionally biased region" description="Low complexity" evidence="5">
    <location>
        <begin position="213"/>
        <end position="230"/>
    </location>
</feature>
<feature type="compositionally biased region" description="Basic and acidic residues" evidence="5">
    <location>
        <begin position="34"/>
        <end position="45"/>
    </location>
</feature>
<feature type="compositionally biased region" description="Low complexity" evidence="5">
    <location>
        <begin position="387"/>
        <end position="399"/>
    </location>
</feature>
<accession>A0AAN8EV79</accession>
<evidence type="ECO:0000256" key="5">
    <source>
        <dbReference type="SAM" id="MobiDB-lite"/>
    </source>
</evidence>
<dbReference type="PANTHER" id="PTHR31315:SF1">
    <property type="entry name" value="PROTEIN SIP5"/>
    <property type="match status" value="1"/>
</dbReference>
<proteinExistence type="inferred from homology"/>
<gene>
    <name evidence="6" type="primary">SIP5</name>
    <name evidence="6" type="ORF">OHC33_004233</name>
</gene>
<dbReference type="GO" id="GO:0005737">
    <property type="term" value="C:cytoplasm"/>
    <property type="evidence" value="ECO:0007669"/>
    <property type="project" value="TreeGrafter"/>
</dbReference>
<dbReference type="Proteomes" id="UP001316803">
    <property type="component" value="Unassembled WGS sequence"/>
</dbReference>
<reference evidence="6 7" key="1">
    <citation type="submission" date="2022-12" db="EMBL/GenBank/DDBJ databases">
        <title>Genomic features and morphological characterization of a novel Knufia sp. strain isolated from spacecraft assembly facility.</title>
        <authorList>
            <person name="Teixeira M."/>
            <person name="Chander A.M."/>
            <person name="Stajich J.E."/>
            <person name="Venkateswaran K."/>
        </authorList>
    </citation>
    <scope>NUCLEOTIDE SEQUENCE [LARGE SCALE GENOMIC DNA]</scope>
    <source>
        <strain evidence="6 7">FJI-L2-BK-P2</strain>
    </source>
</reference>
<comment type="similarity">
    <text evidence="2">Belongs to the SIP5 family.</text>
</comment>
<protein>
    <recommendedName>
        <fullName evidence="4">Protein SIP5</fullName>
    </recommendedName>
    <alternativeName>
        <fullName evidence="3">Protein sip5</fullName>
    </alternativeName>
</protein>
<comment type="function">
    <text evidence="1">May negatively regulate the SNF1 kinase.</text>
</comment>
<evidence type="ECO:0000256" key="4">
    <source>
        <dbReference type="ARBA" id="ARBA00021336"/>
    </source>
</evidence>
<dbReference type="InterPro" id="IPR039301">
    <property type="entry name" value="Sip5/DA2"/>
</dbReference>
<dbReference type="PANTHER" id="PTHR31315">
    <property type="entry name" value="PROTEIN SIP5"/>
    <property type="match status" value="1"/>
</dbReference>
<organism evidence="6 7">
    <name type="scientific">Knufia fluminis</name>
    <dbReference type="NCBI Taxonomy" id="191047"/>
    <lineage>
        <taxon>Eukaryota</taxon>
        <taxon>Fungi</taxon>
        <taxon>Dikarya</taxon>
        <taxon>Ascomycota</taxon>
        <taxon>Pezizomycotina</taxon>
        <taxon>Eurotiomycetes</taxon>
        <taxon>Chaetothyriomycetidae</taxon>
        <taxon>Chaetothyriales</taxon>
        <taxon>Trichomeriaceae</taxon>
        <taxon>Knufia</taxon>
    </lineage>
</organism>
<keyword evidence="7" id="KW-1185">Reference proteome</keyword>
<feature type="region of interest" description="Disordered" evidence="5">
    <location>
        <begin position="1"/>
        <end position="101"/>
    </location>
</feature>
<feature type="compositionally biased region" description="Polar residues" evidence="5">
    <location>
        <begin position="637"/>
        <end position="649"/>
    </location>
</feature>
<evidence type="ECO:0000313" key="7">
    <source>
        <dbReference type="Proteomes" id="UP001316803"/>
    </source>
</evidence>
<feature type="region of interest" description="Disordered" evidence="5">
    <location>
        <begin position="175"/>
        <end position="233"/>
    </location>
</feature>
<evidence type="ECO:0000256" key="2">
    <source>
        <dbReference type="ARBA" id="ARBA00010402"/>
    </source>
</evidence>
<comment type="caution">
    <text evidence="6">The sequence shown here is derived from an EMBL/GenBank/DDBJ whole genome shotgun (WGS) entry which is preliminary data.</text>
</comment>
<evidence type="ECO:0000313" key="6">
    <source>
        <dbReference type="EMBL" id="KAK5954511.1"/>
    </source>
</evidence>
<sequence>MGNSQTKEARGSGAQESSAGPSGYRNDLNISQEHAGRSSRRETNPRRGSRPDLSSLLGLGNSEPDISSLEARRESKAEREQRKQEKEKQARLKERERSMREEGVEGGYLVTMGVYVGVEDFSKPIVRQLMIERRLAPFWRGMDDFSESWAEHQIMAVARGMPLPRADEIPPELEYQLSKRPSQDANKSLTVPMGPRSESFQSDSGRGLSANGSFPFPSSSPQPATSSSMPFRSRAKTLASLGSASRNNSEKDLTPRELKLAHDPFVNGQPVEVFLYKDAAECPICCLYYPPYLNTTRCCEQAICSECFVQIKRPDPHPPEHNEPDPNAPPVSEEERLAQAEGMLVSEVATCPYCKTPEFGITYVPPPFRRGLTYGSGAQPYGVMSARSSQTSVASSTLSPGPNRRRGQSLSATAPEVITTDKIRPDWANKLATARAHAARRSAAASALHAAAYVMNDQGQRPPPGAFGRRNVLRRSTLGDDGRPSDAQMSALSFLAERHAALADRGQASPFMGGPPRGSSSRRSRMDDLEEMMMMEAIRLSLAAEEDRRKQEDKEAKKKAKQEAKEQKKMEKAARKNSALSSHFSLGASDSASMDRTQSNTSSIAPGDVGKGKHAERNEPSTSSGQLDGQEYMGNADSASLLSPSQESLTAPIGIPTAAEPFRRSHLRQMSNASSASSSFQETGTGTPALNEPMFNFRSLAAMIDNEEKGESSSHVEHAENSSDENVPHSYDEMSMANEQKGKDVGENGNSKLRDVTTIDEVHDNALHGNSR</sequence>
<evidence type="ECO:0000256" key="3">
    <source>
        <dbReference type="ARBA" id="ARBA00020215"/>
    </source>
</evidence>
<dbReference type="AlphaFoldDB" id="A0AAN8EV79"/>
<feature type="compositionally biased region" description="Polar residues" evidence="5">
    <location>
        <begin position="179"/>
        <end position="189"/>
    </location>
</feature>
<feature type="compositionally biased region" description="Basic and acidic residues" evidence="5">
    <location>
        <begin position="315"/>
        <end position="324"/>
    </location>
</feature>
<dbReference type="CDD" id="cd24139">
    <property type="entry name" value="SIP5-like"/>
    <property type="match status" value="1"/>
</dbReference>
<feature type="region of interest" description="Disordered" evidence="5">
    <location>
        <begin position="315"/>
        <end position="334"/>
    </location>
</feature>
<name>A0AAN8EV79_9EURO</name>
<feature type="region of interest" description="Disordered" evidence="5">
    <location>
        <begin position="505"/>
        <end position="524"/>
    </location>
</feature>
<dbReference type="EMBL" id="JAKLMC020000008">
    <property type="protein sequence ID" value="KAK5954511.1"/>
    <property type="molecule type" value="Genomic_DNA"/>
</dbReference>
<feature type="compositionally biased region" description="Basic and acidic residues" evidence="5">
    <location>
        <begin position="706"/>
        <end position="732"/>
    </location>
</feature>
<feature type="compositionally biased region" description="Basic and acidic residues" evidence="5">
    <location>
        <begin position="545"/>
        <end position="574"/>
    </location>
</feature>
<evidence type="ECO:0000256" key="1">
    <source>
        <dbReference type="ARBA" id="ARBA00003453"/>
    </source>
</evidence>
<feature type="compositionally biased region" description="Basic and acidic residues" evidence="5">
    <location>
        <begin position="740"/>
        <end position="766"/>
    </location>
</feature>
<feature type="compositionally biased region" description="Basic and acidic residues" evidence="5">
    <location>
        <begin position="70"/>
        <end position="101"/>
    </location>
</feature>
<feature type="region of interest" description="Disordered" evidence="5">
    <location>
        <begin position="542"/>
        <end position="772"/>
    </location>
</feature>
<feature type="compositionally biased region" description="Polar residues" evidence="5">
    <location>
        <begin position="578"/>
        <end position="604"/>
    </location>
</feature>